<accession>A0ABV0G7B9</accession>
<dbReference type="InterPro" id="IPR029069">
    <property type="entry name" value="HotDog_dom_sf"/>
</dbReference>
<dbReference type="Proteomes" id="UP001495147">
    <property type="component" value="Unassembled WGS sequence"/>
</dbReference>
<dbReference type="RefSeq" id="WP_347706445.1">
    <property type="nucleotide sequence ID" value="NZ_JBDPZD010000009.1"/>
</dbReference>
<dbReference type="SUPFAM" id="SSF54637">
    <property type="entry name" value="Thioesterase/thiol ester dehydrase-isomerase"/>
    <property type="match status" value="1"/>
</dbReference>
<comment type="caution">
    <text evidence="2">The sequence shown here is derived from an EMBL/GenBank/DDBJ whole genome shotgun (WGS) entry which is preliminary data.</text>
</comment>
<dbReference type="PANTHER" id="PTHR43437">
    <property type="entry name" value="HYDROXYACYL-THIOESTER DEHYDRATASE TYPE 2, MITOCHONDRIAL-RELATED"/>
    <property type="match status" value="1"/>
</dbReference>
<proteinExistence type="predicted"/>
<dbReference type="EMBL" id="JBDPZD010000009">
    <property type="protein sequence ID" value="MEO3693631.1"/>
    <property type="molecule type" value="Genomic_DNA"/>
</dbReference>
<organism evidence="2 3">
    <name type="scientific">Roseateles paludis</name>
    <dbReference type="NCBI Taxonomy" id="3145238"/>
    <lineage>
        <taxon>Bacteria</taxon>
        <taxon>Pseudomonadati</taxon>
        <taxon>Pseudomonadota</taxon>
        <taxon>Betaproteobacteria</taxon>
        <taxon>Burkholderiales</taxon>
        <taxon>Sphaerotilaceae</taxon>
        <taxon>Roseateles</taxon>
    </lineage>
</organism>
<evidence type="ECO:0000313" key="3">
    <source>
        <dbReference type="Proteomes" id="UP001495147"/>
    </source>
</evidence>
<evidence type="ECO:0000313" key="2">
    <source>
        <dbReference type="EMBL" id="MEO3693631.1"/>
    </source>
</evidence>
<reference evidence="2 3" key="1">
    <citation type="submission" date="2024-05" db="EMBL/GenBank/DDBJ databases">
        <title>Roseateles sp. DJS-2-20 16S ribosomal RNA gene Genome sequencing and assembly.</title>
        <authorList>
            <person name="Woo H."/>
        </authorList>
    </citation>
    <scope>NUCLEOTIDE SEQUENCE [LARGE SCALE GENOMIC DNA]</scope>
    <source>
        <strain evidence="2 3">DJS-2-20</strain>
    </source>
</reference>
<name>A0ABV0G7B9_9BURK</name>
<dbReference type="Gene3D" id="3.10.129.10">
    <property type="entry name" value="Hotdog Thioesterase"/>
    <property type="match status" value="1"/>
</dbReference>
<keyword evidence="3" id="KW-1185">Reference proteome</keyword>
<dbReference type="PANTHER" id="PTHR43437:SF3">
    <property type="entry name" value="HYDROXYACYL-THIOESTER DEHYDRATASE TYPE 2, MITOCHONDRIAL"/>
    <property type="match status" value="1"/>
</dbReference>
<feature type="domain" description="MaoC-like" evidence="1">
    <location>
        <begin position="17"/>
        <end position="106"/>
    </location>
</feature>
<gene>
    <name evidence="2" type="ORF">ABDJ85_19330</name>
</gene>
<evidence type="ECO:0000259" key="1">
    <source>
        <dbReference type="Pfam" id="PF01575"/>
    </source>
</evidence>
<sequence>MTLTDAPLIAVADACERAVRYTREDIAAFARLTGDTNPIHHDAQAAQRARHGEIIASGQQTTALMIGLAASHFSRADDGRPRELLCLNFNFAFKAPVFAEQDLLLRWRVASVEWNATLGGWLAHADGTAGVPHAAPAVVGRGTLLVKAASGN</sequence>
<dbReference type="Pfam" id="PF01575">
    <property type="entry name" value="MaoC_dehydratas"/>
    <property type="match status" value="1"/>
</dbReference>
<dbReference type="CDD" id="cd03441">
    <property type="entry name" value="R_hydratase_like"/>
    <property type="match status" value="1"/>
</dbReference>
<dbReference type="InterPro" id="IPR050965">
    <property type="entry name" value="UPF0336/Enoyl-CoA_hydratase"/>
</dbReference>
<dbReference type="InterPro" id="IPR002539">
    <property type="entry name" value="MaoC-like_dom"/>
</dbReference>
<protein>
    <submittedName>
        <fullName evidence="2">MaoC family dehydratase</fullName>
    </submittedName>
</protein>